<dbReference type="SMART" id="SM00176">
    <property type="entry name" value="RAN"/>
    <property type="match status" value="1"/>
</dbReference>
<gene>
    <name evidence="3" type="ORF">TWF694_007457</name>
</gene>
<dbReference type="EMBL" id="JAVHJO010000003">
    <property type="protein sequence ID" value="KAK6541665.1"/>
    <property type="molecule type" value="Genomic_DNA"/>
</dbReference>
<dbReference type="GO" id="GO:0005634">
    <property type="term" value="C:nucleus"/>
    <property type="evidence" value="ECO:0007669"/>
    <property type="project" value="TreeGrafter"/>
</dbReference>
<reference evidence="3 4" key="1">
    <citation type="submission" date="2019-10" db="EMBL/GenBank/DDBJ databases">
        <authorList>
            <person name="Palmer J.M."/>
        </authorList>
    </citation>
    <scope>NUCLEOTIDE SEQUENCE [LARGE SCALE GENOMIC DNA]</scope>
    <source>
        <strain evidence="3 4">TWF694</strain>
    </source>
</reference>
<dbReference type="SMART" id="SM00175">
    <property type="entry name" value="RAB"/>
    <property type="match status" value="1"/>
</dbReference>
<protein>
    <submittedName>
        <fullName evidence="3">Uncharacterized protein</fullName>
    </submittedName>
</protein>
<sequence length="189" mass="20979">MDITIELPLKTFKIILVGDIGVGKTTFLRYIPHGAFTRTHKPTMGAKVHTLTLSTTLGPINFSLWDTAGREELAGLGSGYYMGAKVAILMYKRGNITETRRCYRISMKSGDRVERPLLGLAKALMGDAKLKFTKPPLLAEGLQKVGEEQLWPVLRIVDDRAILNRFIEWSDVRAAEDGDFAGLLQELDG</sequence>
<proteinExistence type="predicted"/>
<dbReference type="NCBIfam" id="TIGR00231">
    <property type="entry name" value="small_GTP"/>
    <property type="match status" value="1"/>
</dbReference>
<dbReference type="InterPro" id="IPR005225">
    <property type="entry name" value="Small_GTP-bd"/>
</dbReference>
<dbReference type="Pfam" id="PF08477">
    <property type="entry name" value="Roc"/>
    <property type="match status" value="1"/>
</dbReference>
<dbReference type="PROSITE" id="PS51419">
    <property type="entry name" value="RAB"/>
    <property type="match status" value="1"/>
</dbReference>
<dbReference type="GO" id="GO:0003924">
    <property type="term" value="F:GTPase activity"/>
    <property type="evidence" value="ECO:0007669"/>
    <property type="project" value="InterPro"/>
</dbReference>
<dbReference type="GO" id="GO:0005525">
    <property type="term" value="F:GTP binding"/>
    <property type="evidence" value="ECO:0007669"/>
    <property type="project" value="UniProtKB-KW"/>
</dbReference>
<evidence type="ECO:0000313" key="3">
    <source>
        <dbReference type="EMBL" id="KAK6541665.1"/>
    </source>
</evidence>
<dbReference type="GO" id="GO:0005737">
    <property type="term" value="C:cytoplasm"/>
    <property type="evidence" value="ECO:0007669"/>
    <property type="project" value="TreeGrafter"/>
</dbReference>
<evidence type="ECO:0000256" key="2">
    <source>
        <dbReference type="ARBA" id="ARBA00023134"/>
    </source>
</evidence>
<dbReference type="AlphaFoldDB" id="A0AAV9XIP4"/>
<name>A0AAV9XIP4_9PEZI</name>
<dbReference type="SUPFAM" id="SSF52540">
    <property type="entry name" value="P-loop containing nucleoside triphosphate hydrolases"/>
    <property type="match status" value="1"/>
</dbReference>
<keyword evidence="1" id="KW-0547">Nucleotide-binding</keyword>
<dbReference type="PANTHER" id="PTHR24071">
    <property type="entry name" value="RAN GTPASE"/>
    <property type="match status" value="1"/>
</dbReference>
<dbReference type="Proteomes" id="UP001365542">
    <property type="component" value="Unassembled WGS sequence"/>
</dbReference>
<dbReference type="GO" id="GO:0000054">
    <property type="term" value="P:ribosomal subunit export from nucleus"/>
    <property type="evidence" value="ECO:0007669"/>
    <property type="project" value="TreeGrafter"/>
</dbReference>
<evidence type="ECO:0000313" key="4">
    <source>
        <dbReference type="Proteomes" id="UP001365542"/>
    </source>
</evidence>
<dbReference type="PANTHER" id="PTHR24071:SF0">
    <property type="entry name" value="GTP-BINDING NUCLEAR PROTEIN RAN"/>
    <property type="match status" value="1"/>
</dbReference>
<keyword evidence="4" id="KW-1185">Reference proteome</keyword>
<evidence type="ECO:0000256" key="1">
    <source>
        <dbReference type="ARBA" id="ARBA00022741"/>
    </source>
</evidence>
<dbReference type="GO" id="GO:0006606">
    <property type="term" value="P:protein import into nucleus"/>
    <property type="evidence" value="ECO:0007669"/>
    <property type="project" value="TreeGrafter"/>
</dbReference>
<dbReference type="Gene3D" id="3.40.50.300">
    <property type="entry name" value="P-loop containing nucleotide triphosphate hydrolases"/>
    <property type="match status" value="1"/>
</dbReference>
<dbReference type="PRINTS" id="PR00449">
    <property type="entry name" value="RASTRNSFRMNG"/>
</dbReference>
<keyword evidence="2" id="KW-0342">GTP-binding</keyword>
<organism evidence="3 4">
    <name type="scientific">Orbilia ellipsospora</name>
    <dbReference type="NCBI Taxonomy" id="2528407"/>
    <lineage>
        <taxon>Eukaryota</taxon>
        <taxon>Fungi</taxon>
        <taxon>Dikarya</taxon>
        <taxon>Ascomycota</taxon>
        <taxon>Pezizomycotina</taxon>
        <taxon>Orbiliomycetes</taxon>
        <taxon>Orbiliales</taxon>
        <taxon>Orbiliaceae</taxon>
        <taxon>Orbilia</taxon>
    </lineage>
</organism>
<comment type="caution">
    <text evidence="3">The sequence shown here is derived from an EMBL/GenBank/DDBJ whole genome shotgun (WGS) entry which is preliminary data.</text>
</comment>
<dbReference type="InterPro" id="IPR027417">
    <property type="entry name" value="P-loop_NTPase"/>
</dbReference>
<accession>A0AAV9XIP4</accession>
<dbReference type="InterPro" id="IPR002041">
    <property type="entry name" value="Ran_GTPase"/>
</dbReference>